<dbReference type="EMBL" id="KQ979701">
    <property type="protein sequence ID" value="KYN19582.1"/>
    <property type="molecule type" value="Genomic_DNA"/>
</dbReference>
<dbReference type="AlphaFoldDB" id="A0A195E3T5"/>
<sequence length="75" mass="8139">ITLRQPRYVPSIKVLRLSPHARSPIVLTCPTPIDGPPDTSFPGKAASKLKASNQRPHDTVTTDAADSKPFYVPMS</sequence>
<feature type="region of interest" description="Disordered" evidence="1">
    <location>
        <begin position="29"/>
        <end position="75"/>
    </location>
</feature>
<dbReference type="Proteomes" id="UP000078492">
    <property type="component" value="Unassembled WGS sequence"/>
</dbReference>
<evidence type="ECO:0000256" key="1">
    <source>
        <dbReference type="SAM" id="MobiDB-lite"/>
    </source>
</evidence>
<protein>
    <submittedName>
        <fullName evidence="2">Uncharacterized protein</fullName>
    </submittedName>
</protein>
<feature type="non-terminal residue" evidence="2">
    <location>
        <position position="1"/>
    </location>
</feature>
<accession>A0A195E3T5</accession>
<keyword evidence="3" id="KW-1185">Reference proteome</keyword>
<organism evidence="2 3">
    <name type="scientific">Trachymyrmex cornetzi</name>
    <dbReference type="NCBI Taxonomy" id="471704"/>
    <lineage>
        <taxon>Eukaryota</taxon>
        <taxon>Metazoa</taxon>
        <taxon>Ecdysozoa</taxon>
        <taxon>Arthropoda</taxon>
        <taxon>Hexapoda</taxon>
        <taxon>Insecta</taxon>
        <taxon>Pterygota</taxon>
        <taxon>Neoptera</taxon>
        <taxon>Endopterygota</taxon>
        <taxon>Hymenoptera</taxon>
        <taxon>Apocrita</taxon>
        <taxon>Aculeata</taxon>
        <taxon>Formicoidea</taxon>
        <taxon>Formicidae</taxon>
        <taxon>Myrmicinae</taxon>
        <taxon>Trachymyrmex</taxon>
    </lineage>
</organism>
<reference evidence="2 3" key="1">
    <citation type="submission" date="2015-09" db="EMBL/GenBank/DDBJ databases">
        <title>Trachymyrmex cornetzi WGS genome.</title>
        <authorList>
            <person name="Nygaard S."/>
            <person name="Hu H."/>
            <person name="Boomsma J."/>
            <person name="Zhang G."/>
        </authorList>
    </citation>
    <scope>NUCLEOTIDE SEQUENCE [LARGE SCALE GENOMIC DNA]</scope>
    <source>
        <strain evidence="2">Tcor2-1</strain>
        <tissue evidence="2">Whole body</tissue>
    </source>
</reference>
<evidence type="ECO:0000313" key="3">
    <source>
        <dbReference type="Proteomes" id="UP000078492"/>
    </source>
</evidence>
<name>A0A195E3T5_9HYME</name>
<evidence type="ECO:0000313" key="2">
    <source>
        <dbReference type="EMBL" id="KYN19582.1"/>
    </source>
</evidence>
<gene>
    <name evidence="2" type="ORF">ALC57_08058</name>
</gene>
<proteinExistence type="predicted"/>